<feature type="region of interest" description="Disordered" evidence="1">
    <location>
        <begin position="394"/>
        <end position="428"/>
    </location>
</feature>
<protein>
    <submittedName>
        <fullName evidence="4">Helix-turn-helix domain-containing protein</fullName>
    </submittedName>
</protein>
<name>A0ABV4RAU9_9ACTN</name>
<evidence type="ECO:0000313" key="4">
    <source>
        <dbReference type="EMBL" id="MFA1559338.1"/>
    </source>
</evidence>
<dbReference type="PANTHER" id="PTHR33744:SF1">
    <property type="entry name" value="DNA-BINDING TRANSCRIPTIONAL ACTIVATOR ADER"/>
    <property type="match status" value="1"/>
</dbReference>
<dbReference type="InterPro" id="IPR025736">
    <property type="entry name" value="PucR_C-HTH_dom"/>
</dbReference>
<evidence type="ECO:0000259" key="3">
    <source>
        <dbReference type="Pfam" id="PF25906"/>
    </source>
</evidence>
<evidence type="ECO:0000259" key="2">
    <source>
        <dbReference type="Pfam" id="PF13556"/>
    </source>
</evidence>
<dbReference type="RefSeq" id="WP_371946354.1">
    <property type="nucleotide sequence ID" value="NZ_JAXCEH010000049.1"/>
</dbReference>
<dbReference type="InterPro" id="IPR058663">
    <property type="entry name" value="PucR-like_N"/>
</dbReference>
<dbReference type="Gene3D" id="1.10.10.2840">
    <property type="entry name" value="PucR C-terminal helix-turn-helix domain"/>
    <property type="match status" value="1"/>
</dbReference>
<keyword evidence="5" id="KW-1185">Reference proteome</keyword>
<dbReference type="Pfam" id="PF13556">
    <property type="entry name" value="HTH_30"/>
    <property type="match status" value="1"/>
</dbReference>
<sequence length="428" mass="47624">MAQQTLTRGTVSRRARLPRRLALLMRPELPSLSKEIIDEVRRSIPEYGRPLKGPYVEALRIGVERALTDFVDRIASPLEPHERHHETYRRLGRFEAQEGRTLDTLQAALRIGAQVAWRRIMKVGPRRRVSPEVMAQLADALFAYIDELAALALEGYMDARPDGEAEAHRRRLLELLLRRDGSSRVLCEAAERAGWPIPDEVTAVVAPPGARYVRAALDEDVLADLTATQPFLIVPGKATSERLQNLLRVLPDGQLVVGLTVPLAGVSDSLRWARHALGLVETGVLGDAPVTDCEEHLITLWLLSDQALIDQLAQRHLGGMDGFSPRQRDRLLETLRAWLVTRGTAAEIAKELGVHPQTVRYRMRQVEGVLGDRLTDPEARFAIEAVLRAMRLRDRAAPAPAPGRDDDGPRGQAPIDNRPISDGREMST</sequence>
<dbReference type="InterPro" id="IPR051448">
    <property type="entry name" value="CdaR-like_regulators"/>
</dbReference>
<feature type="compositionally biased region" description="Basic and acidic residues" evidence="1">
    <location>
        <begin position="419"/>
        <end position="428"/>
    </location>
</feature>
<comment type="caution">
    <text evidence="4">The sequence shown here is derived from an EMBL/GenBank/DDBJ whole genome shotgun (WGS) entry which is preliminary data.</text>
</comment>
<evidence type="ECO:0000256" key="1">
    <source>
        <dbReference type="SAM" id="MobiDB-lite"/>
    </source>
</evidence>
<reference evidence="4 5" key="1">
    <citation type="submission" date="2023-11" db="EMBL/GenBank/DDBJ databases">
        <title>Actinomadura monticuli sp. nov., isolated from volcanic ash.</title>
        <authorList>
            <person name="Lee S.D."/>
            <person name="Yang H."/>
            <person name="Kim I.S."/>
        </authorList>
    </citation>
    <scope>NUCLEOTIDE SEQUENCE [LARGE SCALE GENOMIC DNA]</scope>
    <source>
        <strain evidence="4 5">DSM 45346</strain>
    </source>
</reference>
<dbReference type="InterPro" id="IPR042070">
    <property type="entry name" value="PucR_C-HTH_sf"/>
</dbReference>
<gene>
    <name evidence="4" type="ORF">SM436_37085</name>
</gene>
<organism evidence="4 5">
    <name type="scientific">Actinomadura chokoriensis</name>
    <dbReference type="NCBI Taxonomy" id="454156"/>
    <lineage>
        <taxon>Bacteria</taxon>
        <taxon>Bacillati</taxon>
        <taxon>Actinomycetota</taxon>
        <taxon>Actinomycetes</taxon>
        <taxon>Streptosporangiales</taxon>
        <taxon>Thermomonosporaceae</taxon>
        <taxon>Actinomadura</taxon>
    </lineage>
</organism>
<dbReference type="Proteomes" id="UP001569904">
    <property type="component" value="Unassembled WGS sequence"/>
</dbReference>
<dbReference type="EMBL" id="JAXCEH010000049">
    <property type="protein sequence ID" value="MFA1559338.1"/>
    <property type="molecule type" value="Genomic_DNA"/>
</dbReference>
<proteinExistence type="predicted"/>
<feature type="domain" description="PucR-like N-terminal" evidence="3">
    <location>
        <begin position="16"/>
        <end position="177"/>
    </location>
</feature>
<feature type="domain" description="PucR C-terminal helix-turn-helix" evidence="2">
    <location>
        <begin position="331"/>
        <end position="389"/>
    </location>
</feature>
<dbReference type="Pfam" id="PF25906">
    <property type="entry name" value="PucR-like_N"/>
    <property type="match status" value="1"/>
</dbReference>
<dbReference type="PANTHER" id="PTHR33744">
    <property type="entry name" value="CARBOHYDRATE DIACID REGULATOR"/>
    <property type="match status" value="1"/>
</dbReference>
<accession>A0ABV4RAU9</accession>
<evidence type="ECO:0000313" key="5">
    <source>
        <dbReference type="Proteomes" id="UP001569904"/>
    </source>
</evidence>